<dbReference type="PROSITE" id="PS51199">
    <property type="entry name" value="SF4_HELICASE"/>
    <property type="match status" value="1"/>
</dbReference>
<evidence type="ECO:0000256" key="10">
    <source>
        <dbReference type="ARBA" id="ARBA00048954"/>
    </source>
</evidence>
<dbReference type="InterPro" id="IPR036185">
    <property type="entry name" value="DNA_heli_DnaB-like_N_sf"/>
</dbReference>
<dbReference type="EC" id="5.6.2.3" evidence="11 12"/>
<evidence type="ECO:0000256" key="8">
    <source>
        <dbReference type="ARBA" id="ARBA00023125"/>
    </source>
</evidence>
<dbReference type="HOGENOM" id="CLU_005373_0_0_0"/>
<dbReference type="InterPro" id="IPR007694">
    <property type="entry name" value="DNA_helicase_DnaB-like_C"/>
</dbReference>
<comment type="similarity">
    <text evidence="1 12">Belongs to the helicase family. DnaB subfamily.</text>
</comment>
<keyword evidence="6 12" id="KW-0347">Helicase</keyword>
<dbReference type="NCBIfam" id="NF004384">
    <property type="entry name" value="PRK05748.1"/>
    <property type="match status" value="1"/>
</dbReference>
<dbReference type="SUPFAM" id="SSF48024">
    <property type="entry name" value="N-terminal domain of DnaB helicase"/>
    <property type="match status" value="1"/>
</dbReference>
<evidence type="ECO:0000256" key="6">
    <source>
        <dbReference type="ARBA" id="ARBA00022806"/>
    </source>
</evidence>
<organism evidence="14 15">
    <name type="scientific">Thermotoga neapolitana (strain ATCC 49049 / DSM 4359 / NBRC 107923 / NS-E)</name>
    <dbReference type="NCBI Taxonomy" id="309803"/>
    <lineage>
        <taxon>Bacteria</taxon>
        <taxon>Thermotogati</taxon>
        <taxon>Thermotogota</taxon>
        <taxon>Thermotogae</taxon>
        <taxon>Thermotogales</taxon>
        <taxon>Thermotogaceae</taxon>
        <taxon>Thermotoga</taxon>
    </lineage>
</organism>
<evidence type="ECO:0000259" key="13">
    <source>
        <dbReference type="PROSITE" id="PS51199"/>
    </source>
</evidence>
<accession>B9K827</accession>
<gene>
    <name evidence="14" type="ordered locus">CTN_0934</name>
</gene>
<dbReference type="FunFam" id="3.40.50.300:FF:001761">
    <property type="entry name" value="Replicative DNA helicase"/>
    <property type="match status" value="1"/>
</dbReference>
<evidence type="ECO:0000256" key="2">
    <source>
        <dbReference type="ARBA" id="ARBA00022515"/>
    </source>
</evidence>
<keyword evidence="8 12" id="KW-0238">DNA-binding</keyword>
<name>B9K827_THENN</name>
<evidence type="ECO:0000256" key="9">
    <source>
        <dbReference type="ARBA" id="ARBA00023235"/>
    </source>
</evidence>
<dbReference type="GO" id="GO:0003677">
    <property type="term" value="F:DNA binding"/>
    <property type="evidence" value="ECO:0007669"/>
    <property type="project" value="UniProtKB-UniRule"/>
</dbReference>
<dbReference type="NCBIfam" id="TIGR00665">
    <property type="entry name" value="DnaB"/>
    <property type="match status" value="1"/>
</dbReference>
<keyword evidence="5 12" id="KW-0378">Hydrolase</keyword>
<dbReference type="PANTHER" id="PTHR30153:SF2">
    <property type="entry name" value="REPLICATIVE DNA HELICASE"/>
    <property type="match status" value="1"/>
</dbReference>
<dbReference type="GO" id="GO:0043139">
    <property type="term" value="F:5'-3' DNA helicase activity"/>
    <property type="evidence" value="ECO:0007669"/>
    <property type="project" value="UniProtKB-EC"/>
</dbReference>
<evidence type="ECO:0000256" key="1">
    <source>
        <dbReference type="ARBA" id="ARBA00008428"/>
    </source>
</evidence>
<dbReference type="eggNOG" id="COG0305">
    <property type="taxonomic scope" value="Bacteria"/>
</dbReference>
<protein>
    <recommendedName>
        <fullName evidence="11 12">Replicative DNA helicase</fullName>
        <ecNumber evidence="11 12">5.6.2.3</ecNumber>
    </recommendedName>
</protein>
<dbReference type="Proteomes" id="UP000000445">
    <property type="component" value="Chromosome"/>
</dbReference>
<dbReference type="GO" id="GO:0005524">
    <property type="term" value="F:ATP binding"/>
    <property type="evidence" value="ECO:0007669"/>
    <property type="project" value="UniProtKB-UniRule"/>
</dbReference>
<dbReference type="Pfam" id="PF00772">
    <property type="entry name" value="DnaB"/>
    <property type="match status" value="1"/>
</dbReference>
<keyword evidence="3 12" id="KW-0235">DNA replication</keyword>
<keyword evidence="4 12" id="KW-0547">Nucleotide-binding</keyword>
<evidence type="ECO:0000256" key="11">
    <source>
        <dbReference type="NCBIfam" id="TIGR00665"/>
    </source>
</evidence>
<keyword evidence="15" id="KW-1185">Reference proteome</keyword>
<dbReference type="InterPro" id="IPR007692">
    <property type="entry name" value="DNA_helicase_DnaB"/>
</dbReference>
<reference evidence="14 15" key="1">
    <citation type="journal article" date="2009" name="Biosci. Biotechnol. Biochem.">
        <title>WeGAS: a web-based microbial genome annotation system.</title>
        <authorList>
            <person name="Lee D."/>
            <person name="Seo H."/>
            <person name="Park C."/>
            <person name="Park K."/>
        </authorList>
    </citation>
    <scope>NUCLEOTIDE SEQUENCE [LARGE SCALE GENOMIC DNA]</scope>
    <source>
        <strain evidence="15">ATCC 49049 / DSM 4359 / NBRC 107923 / NS-E</strain>
    </source>
</reference>
<keyword evidence="7 12" id="KW-0067">ATP-binding</keyword>
<dbReference type="GO" id="GO:1990077">
    <property type="term" value="C:primosome complex"/>
    <property type="evidence" value="ECO:0007669"/>
    <property type="project" value="UniProtKB-UniRule"/>
</dbReference>
<keyword evidence="9" id="KW-0413">Isomerase</keyword>
<evidence type="ECO:0000256" key="12">
    <source>
        <dbReference type="RuleBase" id="RU362085"/>
    </source>
</evidence>
<comment type="catalytic activity">
    <reaction evidence="10 12">
        <text>ATP + H2O = ADP + phosphate + H(+)</text>
        <dbReference type="Rhea" id="RHEA:13065"/>
        <dbReference type="ChEBI" id="CHEBI:15377"/>
        <dbReference type="ChEBI" id="CHEBI:15378"/>
        <dbReference type="ChEBI" id="CHEBI:30616"/>
        <dbReference type="ChEBI" id="CHEBI:43474"/>
        <dbReference type="ChEBI" id="CHEBI:456216"/>
        <dbReference type="EC" id="5.6.2.3"/>
    </reaction>
</comment>
<dbReference type="Pfam" id="PF03796">
    <property type="entry name" value="DnaB_C"/>
    <property type="match status" value="1"/>
</dbReference>
<dbReference type="EMBL" id="CP000916">
    <property type="protein sequence ID" value="ACM23110.1"/>
    <property type="molecule type" value="Genomic_DNA"/>
</dbReference>
<feature type="domain" description="SF4 helicase" evidence="13">
    <location>
        <begin position="183"/>
        <end position="455"/>
    </location>
</feature>
<dbReference type="AlphaFoldDB" id="B9K827"/>
<dbReference type="InterPro" id="IPR027417">
    <property type="entry name" value="P-loop_NTPase"/>
</dbReference>
<proteinExistence type="inferred from homology"/>
<dbReference type="CDD" id="cd00984">
    <property type="entry name" value="DnaB_C"/>
    <property type="match status" value="1"/>
</dbReference>
<dbReference type="FunFam" id="1.10.860.10:FF:000001">
    <property type="entry name" value="Replicative DNA helicase"/>
    <property type="match status" value="1"/>
</dbReference>
<dbReference type="InterPro" id="IPR003593">
    <property type="entry name" value="AAA+_ATPase"/>
</dbReference>
<dbReference type="SMART" id="SM00382">
    <property type="entry name" value="AAA"/>
    <property type="match status" value="1"/>
</dbReference>
<dbReference type="PANTHER" id="PTHR30153">
    <property type="entry name" value="REPLICATIVE DNA HELICASE DNAB"/>
    <property type="match status" value="1"/>
</dbReference>
<dbReference type="InterPro" id="IPR007693">
    <property type="entry name" value="DNA_helicase_DnaB-like_N"/>
</dbReference>
<dbReference type="KEGG" id="tna:CTN_0934"/>
<dbReference type="GO" id="GO:0006269">
    <property type="term" value="P:DNA replication, synthesis of primer"/>
    <property type="evidence" value="ECO:0007669"/>
    <property type="project" value="UniProtKB-UniRule"/>
</dbReference>
<evidence type="ECO:0000256" key="5">
    <source>
        <dbReference type="ARBA" id="ARBA00022801"/>
    </source>
</evidence>
<dbReference type="Gene3D" id="1.10.860.10">
    <property type="entry name" value="DNAb Helicase, Chain A"/>
    <property type="match status" value="1"/>
</dbReference>
<evidence type="ECO:0000313" key="14">
    <source>
        <dbReference type="EMBL" id="ACM23110.1"/>
    </source>
</evidence>
<keyword evidence="2 12" id="KW-0639">Primosome</keyword>
<dbReference type="Gene3D" id="3.40.50.300">
    <property type="entry name" value="P-loop containing nucleotide triphosphate hydrolases"/>
    <property type="match status" value="1"/>
</dbReference>
<evidence type="ECO:0000256" key="4">
    <source>
        <dbReference type="ARBA" id="ARBA00022741"/>
    </source>
</evidence>
<dbReference type="InterPro" id="IPR016136">
    <property type="entry name" value="DNA_helicase_N/primase_C"/>
</dbReference>
<evidence type="ECO:0000256" key="3">
    <source>
        <dbReference type="ARBA" id="ARBA00022705"/>
    </source>
</evidence>
<dbReference type="GO" id="GO:0016887">
    <property type="term" value="F:ATP hydrolysis activity"/>
    <property type="evidence" value="ECO:0007669"/>
    <property type="project" value="RHEA"/>
</dbReference>
<comment type="function">
    <text evidence="12">The main replicative DNA helicase, it participates in initiation and elongation during chromosome replication. Travels ahead of the DNA replisome, separating dsDNA into templates for DNA synthesis. A processive ATP-dependent 5'-3' DNA helicase it has DNA-dependent ATPase activity.</text>
</comment>
<evidence type="ECO:0000256" key="7">
    <source>
        <dbReference type="ARBA" id="ARBA00022840"/>
    </source>
</evidence>
<sequence>MRGDRMRVPPHNLEAEIAVLGSILIDPSVINDVLEILSHEDFYLKKHQYIFRAMEELYDEGKPVDVISVCDKLQSMGKLEEIGGDEEVARLAEAVPSSAHAVHYAEIVREKSILRQLIEVSRKISESAYMEEDVDVLLDNAEKMIFEISEMKTTKSYDHLRGIMHRVFENLENFRERANVIEPGVLVTGLPTGFKSLDKQTTGFHNSDLVIIAARPSMGKTSFALSIARNMAVSFEIPVGIFSLEMSKEQLAQRLLSMESGVDLYSIRTGHLDQEQWERLTIAASKLYKAPIIVDDETLLDPRTLRAKARRMKKEYDVKVIFVDYLQLMHLKGRKESRQQEISEISRSLKLLARELDIVVVALSQLSRAVEQREDKRPRLSDLRESGAIEQDADTVIFIYRDEYYKSKKDKEGSKLHEPHEAEIIIGKQRNGPVGTITLIFDPRTVTFHEVDVVHS</sequence>
<evidence type="ECO:0000313" key="15">
    <source>
        <dbReference type="Proteomes" id="UP000000445"/>
    </source>
</evidence>
<dbReference type="GO" id="GO:0005829">
    <property type="term" value="C:cytosol"/>
    <property type="evidence" value="ECO:0007669"/>
    <property type="project" value="TreeGrafter"/>
</dbReference>
<dbReference type="SUPFAM" id="SSF52540">
    <property type="entry name" value="P-loop containing nucleoside triphosphate hydrolases"/>
    <property type="match status" value="1"/>
</dbReference>
<dbReference type="STRING" id="309803.CTN_0934"/>